<reference evidence="3 4" key="1">
    <citation type="submission" date="2015-03" db="EMBL/GenBank/DDBJ databases">
        <authorList>
            <consortium name="Pathogen Informatics"/>
        </authorList>
    </citation>
    <scope>NUCLEOTIDE SEQUENCE [LARGE SCALE GENOMIC DNA]</scope>
    <source>
        <strain evidence="3 4">D00501624</strain>
    </source>
</reference>
<dbReference type="AlphaFoldDB" id="A0A655FZA2"/>
<keyword evidence="2" id="KW-0472">Membrane</keyword>
<feature type="transmembrane region" description="Helical" evidence="2">
    <location>
        <begin position="15"/>
        <end position="33"/>
    </location>
</feature>
<evidence type="ECO:0000313" key="4">
    <source>
        <dbReference type="Proteomes" id="UP000039217"/>
    </source>
</evidence>
<protein>
    <submittedName>
        <fullName evidence="3">Uncharacterized protein</fullName>
    </submittedName>
</protein>
<evidence type="ECO:0000256" key="2">
    <source>
        <dbReference type="SAM" id="Phobius"/>
    </source>
</evidence>
<dbReference type="EMBL" id="CQQC01002051">
    <property type="protein sequence ID" value="CNW45976.1"/>
    <property type="molecule type" value="Genomic_DNA"/>
</dbReference>
<feature type="region of interest" description="Disordered" evidence="1">
    <location>
        <begin position="40"/>
        <end position="65"/>
    </location>
</feature>
<name>A0A655FZA2_MYCTX</name>
<organism evidence="3 4">
    <name type="scientific">Mycobacterium tuberculosis</name>
    <dbReference type="NCBI Taxonomy" id="1773"/>
    <lineage>
        <taxon>Bacteria</taxon>
        <taxon>Bacillati</taxon>
        <taxon>Actinomycetota</taxon>
        <taxon>Actinomycetes</taxon>
        <taxon>Mycobacteriales</taxon>
        <taxon>Mycobacteriaceae</taxon>
        <taxon>Mycobacterium</taxon>
        <taxon>Mycobacterium tuberculosis complex</taxon>
    </lineage>
</organism>
<proteinExistence type="predicted"/>
<keyword evidence="2" id="KW-1133">Transmembrane helix</keyword>
<dbReference type="Proteomes" id="UP000039217">
    <property type="component" value="Unassembled WGS sequence"/>
</dbReference>
<accession>A0A655FZA2</accession>
<gene>
    <name evidence="3" type="ORF">ERS007661_03994</name>
</gene>
<evidence type="ECO:0000256" key="1">
    <source>
        <dbReference type="SAM" id="MobiDB-lite"/>
    </source>
</evidence>
<evidence type="ECO:0000313" key="3">
    <source>
        <dbReference type="EMBL" id="CNW45976.1"/>
    </source>
</evidence>
<sequence length="85" mass="9098">MPWSGTAIAAQRPEVISWMVASMSSGAWLRPYTIKRSLMRPMMNSSPPETKPESPVRSQGASGVPAEGVTILAPNVRLLSSGLCQ</sequence>
<keyword evidence="2" id="KW-0812">Transmembrane</keyword>